<gene>
    <name evidence="5" type="ORF">E2R66_18465</name>
</gene>
<dbReference type="EMBL" id="SOZE01000021">
    <property type="protein sequence ID" value="TFF35476.1"/>
    <property type="molecule type" value="Genomic_DNA"/>
</dbReference>
<dbReference type="Proteomes" id="UP000297540">
    <property type="component" value="Unassembled WGS sequence"/>
</dbReference>
<accession>A0A4Y8SAQ2</accession>
<evidence type="ECO:0000256" key="1">
    <source>
        <dbReference type="SAM" id="SignalP"/>
    </source>
</evidence>
<dbReference type="Pfam" id="PF16391">
    <property type="entry name" value="DUF5000"/>
    <property type="match status" value="1"/>
</dbReference>
<dbReference type="Pfam" id="PF17166">
    <property type="entry name" value="DUF5126"/>
    <property type="match status" value="1"/>
</dbReference>
<dbReference type="InterPro" id="IPR008979">
    <property type="entry name" value="Galactose-bd-like_sf"/>
</dbReference>
<dbReference type="SUPFAM" id="SSF49785">
    <property type="entry name" value="Galactose-binding domain-like"/>
    <property type="match status" value="1"/>
</dbReference>
<evidence type="ECO:0000259" key="4">
    <source>
        <dbReference type="Pfam" id="PF17166"/>
    </source>
</evidence>
<feature type="signal peptide" evidence="1">
    <location>
        <begin position="1"/>
        <end position="28"/>
    </location>
</feature>
<dbReference type="InterPro" id="IPR033431">
    <property type="entry name" value="DUF5126"/>
</dbReference>
<dbReference type="PROSITE" id="PS51257">
    <property type="entry name" value="PROKAR_LIPOPROTEIN"/>
    <property type="match status" value="1"/>
</dbReference>
<reference evidence="5 6" key="1">
    <citation type="journal article" date="2017" name="Int. J. Syst. Evol. Microbiol.">
        <title>Mucilaginibacterpsychrotolerans sp. nov., isolated from peatlands.</title>
        <authorList>
            <person name="Deng Y."/>
            <person name="Shen L."/>
            <person name="Xu B."/>
            <person name="Liu Y."/>
            <person name="Gu Z."/>
            <person name="Liu H."/>
            <person name="Zhou Y."/>
        </authorList>
    </citation>
    <scope>NUCLEOTIDE SEQUENCE [LARGE SCALE GENOMIC DNA]</scope>
    <source>
        <strain evidence="5 6">NH7-4</strain>
    </source>
</reference>
<sequence>MKFNNIKAVRFYCYWALACMILMTACQKSDIYREPDSADKSKPETVTDVKVKNFNGGAVLSYKLPSSQDLLYVMAEYKINGKSGRQTKASYFLDTLIVDGFERSQEYTVTLRTVSRANVQSDPVTITVHPDTPYYQLIKKTLKVAADFGGINIKGYAPGKSTVSVNVVALDNDLNKYTIRDQHFGIQDTINYSVRGFDPSPTKFGVYVTDQFGNVSDTTLLTITPLFETMLDKTKFSVYPSASDAYIGYGGILPYLWDGRTDEVGGAQPWQTTIGPVPKLMQCTFSVGRTYKLSHFMMYLRGYGYDNPQSFTVYGSNADNPQDAVTPGGTPAGTVTGDWVNLGNYNVPNPPSGLPIGNTNSADQAYLNNGVDFNVPFESPAVKHIRIVVTRTWFGQNYTNIREVTLYGAPQ</sequence>
<dbReference type="RefSeq" id="WP_133233450.1">
    <property type="nucleotide sequence ID" value="NZ_SOZE01000021.1"/>
</dbReference>
<dbReference type="OrthoDB" id="1312186at2"/>
<evidence type="ECO:0000259" key="3">
    <source>
        <dbReference type="Pfam" id="PF16391"/>
    </source>
</evidence>
<feature type="domain" description="DUF5000" evidence="3">
    <location>
        <begin position="257"/>
        <end position="408"/>
    </location>
</feature>
<feature type="chain" id="PRO_5021270582" evidence="1">
    <location>
        <begin position="29"/>
        <end position="411"/>
    </location>
</feature>
<keyword evidence="1" id="KW-0732">Signal</keyword>
<proteinExistence type="predicted"/>
<name>A0A4Y8SAQ2_9SPHI</name>
<dbReference type="AlphaFoldDB" id="A0A4Y8SAQ2"/>
<evidence type="ECO:0000313" key="6">
    <source>
        <dbReference type="Proteomes" id="UP000297540"/>
    </source>
</evidence>
<dbReference type="InterPro" id="IPR032164">
    <property type="entry name" value="DUF5000"/>
</dbReference>
<evidence type="ECO:0000259" key="2">
    <source>
        <dbReference type="Pfam" id="PF16323"/>
    </source>
</evidence>
<dbReference type="InterPro" id="IPR032527">
    <property type="entry name" value="DUF4959"/>
</dbReference>
<feature type="domain" description="DUF5126" evidence="4">
    <location>
        <begin position="132"/>
        <end position="234"/>
    </location>
</feature>
<dbReference type="Gene3D" id="2.60.120.260">
    <property type="entry name" value="Galactose-binding domain-like"/>
    <property type="match status" value="1"/>
</dbReference>
<evidence type="ECO:0000313" key="5">
    <source>
        <dbReference type="EMBL" id="TFF35476.1"/>
    </source>
</evidence>
<comment type="caution">
    <text evidence="5">The sequence shown here is derived from an EMBL/GenBank/DDBJ whole genome shotgun (WGS) entry which is preliminary data.</text>
</comment>
<organism evidence="5 6">
    <name type="scientific">Mucilaginibacter psychrotolerans</name>
    <dbReference type="NCBI Taxonomy" id="1524096"/>
    <lineage>
        <taxon>Bacteria</taxon>
        <taxon>Pseudomonadati</taxon>
        <taxon>Bacteroidota</taxon>
        <taxon>Sphingobacteriia</taxon>
        <taxon>Sphingobacteriales</taxon>
        <taxon>Sphingobacteriaceae</taxon>
        <taxon>Mucilaginibacter</taxon>
    </lineage>
</organism>
<keyword evidence="6" id="KW-1185">Reference proteome</keyword>
<dbReference type="Pfam" id="PF16323">
    <property type="entry name" value="DUF4959"/>
    <property type="match status" value="1"/>
</dbReference>
<protein>
    <submittedName>
        <fullName evidence="5">DUF4959 domain-containing protein</fullName>
    </submittedName>
</protein>
<feature type="domain" description="DUF4959" evidence="2">
    <location>
        <begin position="25"/>
        <end position="130"/>
    </location>
</feature>